<feature type="compositionally biased region" description="Basic and acidic residues" evidence="3">
    <location>
        <begin position="198"/>
        <end position="232"/>
    </location>
</feature>
<dbReference type="InterPro" id="IPR018609">
    <property type="entry name" value="Bud13"/>
</dbReference>
<dbReference type="PANTHER" id="PTHR31809:SF0">
    <property type="entry name" value="BUD13 HOMOLOG"/>
    <property type="match status" value="1"/>
</dbReference>
<evidence type="ECO:0000256" key="3">
    <source>
        <dbReference type="SAM" id="MobiDB-lite"/>
    </source>
</evidence>
<feature type="compositionally biased region" description="Basic and acidic residues" evidence="3">
    <location>
        <begin position="49"/>
        <end position="72"/>
    </location>
</feature>
<dbReference type="AlphaFoldDB" id="A0A194QCJ1"/>
<keyword evidence="5" id="KW-1185">Reference proteome</keyword>
<protein>
    <recommendedName>
        <fullName evidence="2">BUD13 homolog</fullName>
    </recommendedName>
</protein>
<dbReference type="GO" id="GO:0000398">
    <property type="term" value="P:mRNA splicing, via spliceosome"/>
    <property type="evidence" value="ECO:0007669"/>
    <property type="project" value="TreeGrafter"/>
</dbReference>
<feature type="compositionally biased region" description="Basic and acidic residues" evidence="3">
    <location>
        <begin position="85"/>
        <end position="107"/>
    </location>
</feature>
<evidence type="ECO:0000256" key="2">
    <source>
        <dbReference type="ARBA" id="ARBA00014454"/>
    </source>
</evidence>
<feature type="region of interest" description="Disordered" evidence="3">
    <location>
        <begin position="36"/>
        <end position="107"/>
    </location>
</feature>
<evidence type="ECO:0000256" key="1">
    <source>
        <dbReference type="ARBA" id="ARBA00011069"/>
    </source>
</evidence>
<evidence type="ECO:0000313" key="4">
    <source>
        <dbReference type="EMBL" id="KPJ01156.1"/>
    </source>
</evidence>
<feature type="compositionally biased region" description="Basic and acidic residues" evidence="3">
    <location>
        <begin position="130"/>
        <end position="179"/>
    </location>
</feature>
<name>A0A194QCJ1_PAPXU</name>
<proteinExistence type="inferred from homology"/>
<dbReference type="Pfam" id="PF09736">
    <property type="entry name" value="Bud13"/>
    <property type="match status" value="1"/>
</dbReference>
<gene>
    <name evidence="4" type="ORF">RR46_03027</name>
</gene>
<dbReference type="EMBL" id="KQ459386">
    <property type="protein sequence ID" value="KPJ01156.1"/>
    <property type="molecule type" value="Genomic_DNA"/>
</dbReference>
<reference evidence="4 5" key="1">
    <citation type="journal article" date="2015" name="Nat. Commun.">
        <title>Outbred genome sequencing and CRISPR/Cas9 gene editing in butterflies.</title>
        <authorList>
            <person name="Li X."/>
            <person name="Fan D."/>
            <person name="Zhang W."/>
            <person name="Liu G."/>
            <person name="Zhang L."/>
            <person name="Zhao L."/>
            <person name="Fang X."/>
            <person name="Chen L."/>
            <person name="Dong Y."/>
            <person name="Chen Y."/>
            <person name="Ding Y."/>
            <person name="Zhao R."/>
            <person name="Feng M."/>
            <person name="Zhu Y."/>
            <person name="Feng Y."/>
            <person name="Jiang X."/>
            <person name="Zhu D."/>
            <person name="Xiang H."/>
            <person name="Feng X."/>
            <person name="Li S."/>
            <person name="Wang J."/>
            <person name="Zhang G."/>
            <person name="Kronforst M.R."/>
            <person name="Wang W."/>
        </authorList>
    </citation>
    <scope>NUCLEOTIDE SEQUENCE [LARGE SCALE GENOMIC DNA]</scope>
    <source>
        <strain evidence="4">Ya'a_city_454_Px</strain>
        <tissue evidence="4">Whole body</tissue>
    </source>
</reference>
<evidence type="ECO:0000313" key="5">
    <source>
        <dbReference type="Proteomes" id="UP000053268"/>
    </source>
</evidence>
<comment type="similarity">
    <text evidence="1">Belongs to the CWC26 family.</text>
</comment>
<dbReference type="GO" id="GO:0070274">
    <property type="term" value="C:RES complex"/>
    <property type="evidence" value="ECO:0007669"/>
    <property type="project" value="TreeGrafter"/>
</dbReference>
<dbReference type="STRING" id="66420.A0A194QCJ1"/>
<accession>A0A194QCJ1</accession>
<dbReference type="Proteomes" id="UP000053268">
    <property type="component" value="Unassembled WGS sequence"/>
</dbReference>
<dbReference type="GO" id="GO:0005684">
    <property type="term" value="C:U2-type spliceosomal complex"/>
    <property type="evidence" value="ECO:0007669"/>
    <property type="project" value="TreeGrafter"/>
</dbReference>
<sequence>MARTLEGKQAGLQDAIQLRQENEMFRKKEEEAFSKMTDDISGRNAKAVSRKENEMFRKKEEEAFSKMTDDISGRNAKAVSRKGKRETSEDRQKQKDKAERQKELDEKYKRWNKGIKQVEAQEAKIQEYMHEASKPLARHRDDRDLEDTLKGVERDGDPMLRYIKEKKVERGELPPEKPKYKGNFPPNRFNIRPGYRWDGVDRSNGYEKKYFDQQSKRKAQQEEAYKWSTEDL</sequence>
<dbReference type="PANTHER" id="PTHR31809">
    <property type="entry name" value="BUD13 HOMOLOG"/>
    <property type="match status" value="1"/>
</dbReference>
<organism evidence="4 5">
    <name type="scientific">Papilio xuthus</name>
    <name type="common">Asian swallowtail butterfly</name>
    <dbReference type="NCBI Taxonomy" id="66420"/>
    <lineage>
        <taxon>Eukaryota</taxon>
        <taxon>Metazoa</taxon>
        <taxon>Ecdysozoa</taxon>
        <taxon>Arthropoda</taxon>
        <taxon>Hexapoda</taxon>
        <taxon>Insecta</taxon>
        <taxon>Pterygota</taxon>
        <taxon>Neoptera</taxon>
        <taxon>Endopterygota</taxon>
        <taxon>Lepidoptera</taxon>
        <taxon>Glossata</taxon>
        <taxon>Ditrysia</taxon>
        <taxon>Papilionoidea</taxon>
        <taxon>Papilionidae</taxon>
        <taxon>Papilioninae</taxon>
        <taxon>Papilio</taxon>
    </lineage>
</organism>
<feature type="region of interest" description="Disordered" evidence="3">
    <location>
        <begin position="130"/>
        <end position="232"/>
    </location>
</feature>
<dbReference type="GO" id="GO:0003723">
    <property type="term" value="F:RNA binding"/>
    <property type="evidence" value="ECO:0007669"/>
    <property type="project" value="TreeGrafter"/>
</dbReference>
<dbReference type="InterPro" id="IPR051112">
    <property type="entry name" value="CWC26_splicing_factor"/>
</dbReference>